<evidence type="ECO:0000256" key="1">
    <source>
        <dbReference type="ARBA" id="ARBA00004429"/>
    </source>
</evidence>
<dbReference type="InterPro" id="IPR042094">
    <property type="entry name" value="T2SS_GspF_sf"/>
</dbReference>
<comment type="caution">
    <text evidence="10">The sequence shown here is derived from an EMBL/GenBank/DDBJ whole genome shotgun (WGS) entry which is preliminary data.</text>
</comment>
<sequence length="405" mass="44387">MPKFKYKVRDTSGEESEGEVSAVDRFAVAADLRSTGKTIVTIEEAKELSIPGLAFLNSLLGRVKLRDLIIFSHNLSSMMTAGLSLSRALAILERQTKNATFKATIKTLIEDISHGNTLSGSMEKFPKVFSPIFVSMVRAGEESGGLSQSLLVVGDQLEKSYALKKKIKGAMIYPAVVVSALVIIGILMFIYVVPTLASTFKELNVDLPTSTKIIMWISDTLANHFLFGLMSVLAFAAGVWGILRTKQGHRAFEYSLFYIPIVGTLVRQSNAARTTRTLSSLLSSGVDMIEAITITKDVLQNSYYKEVMDLAIDRVQKGISLSSVFTENEKIYPLLVGEMIEVGEETGKLSEMLLNVAVFYEDEVDSATKNMSTIIEPLLMVFIGGSVGFFAISMITPMYSVMTNI</sequence>
<dbReference type="InterPro" id="IPR003004">
    <property type="entry name" value="GspF/PilC"/>
</dbReference>
<keyword evidence="7 8" id="KW-0472">Membrane</keyword>
<evidence type="ECO:0000256" key="4">
    <source>
        <dbReference type="ARBA" id="ARBA00022519"/>
    </source>
</evidence>
<evidence type="ECO:0000313" key="11">
    <source>
        <dbReference type="Proteomes" id="UP000177987"/>
    </source>
</evidence>
<keyword evidence="3" id="KW-1003">Cell membrane</keyword>
<gene>
    <name evidence="10" type="ORF">A2937_01165</name>
</gene>
<proteinExistence type="inferred from homology"/>
<feature type="domain" description="Type II secretion system protein GspF" evidence="9">
    <location>
        <begin position="71"/>
        <end position="194"/>
    </location>
</feature>
<evidence type="ECO:0000256" key="8">
    <source>
        <dbReference type="SAM" id="Phobius"/>
    </source>
</evidence>
<feature type="transmembrane region" description="Helical" evidence="8">
    <location>
        <begin position="170"/>
        <end position="193"/>
    </location>
</feature>
<organism evidence="10 11">
    <name type="scientific">Candidatus Yonathbacteria bacterium RIFCSPLOWO2_01_FULL_47_33b</name>
    <dbReference type="NCBI Taxonomy" id="1802727"/>
    <lineage>
        <taxon>Bacteria</taxon>
        <taxon>Candidatus Yonathiibacteriota</taxon>
    </lineage>
</organism>
<feature type="transmembrane region" description="Helical" evidence="8">
    <location>
        <begin position="213"/>
        <end position="243"/>
    </location>
</feature>
<dbReference type="PANTHER" id="PTHR30012">
    <property type="entry name" value="GENERAL SECRETION PATHWAY PROTEIN"/>
    <property type="match status" value="1"/>
</dbReference>
<keyword evidence="4" id="KW-0997">Cell inner membrane</keyword>
<dbReference type="Proteomes" id="UP000177987">
    <property type="component" value="Unassembled WGS sequence"/>
</dbReference>
<keyword evidence="6 8" id="KW-1133">Transmembrane helix</keyword>
<dbReference type="AlphaFoldDB" id="A0A1G2SIU8"/>
<dbReference type="STRING" id="1802727.A2937_01165"/>
<comment type="similarity">
    <text evidence="2">Belongs to the GSP F family.</text>
</comment>
<reference evidence="10 11" key="1">
    <citation type="journal article" date="2016" name="Nat. Commun.">
        <title>Thousands of microbial genomes shed light on interconnected biogeochemical processes in an aquifer system.</title>
        <authorList>
            <person name="Anantharaman K."/>
            <person name="Brown C.T."/>
            <person name="Hug L.A."/>
            <person name="Sharon I."/>
            <person name="Castelle C.J."/>
            <person name="Probst A.J."/>
            <person name="Thomas B.C."/>
            <person name="Singh A."/>
            <person name="Wilkins M.J."/>
            <person name="Karaoz U."/>
            <person name="Brodie E.L."/>
            <person name="Williams K.H."/>
            <person name="Hubbard S.S."/>
            <person name="Banfield J.F."/>
        </authorList>
    </citation>
    <scope>NUCLEOTIDE SEQUENCE [LARGE SCALE GENOMIC DNA]</scope>
</reference>
<dbReference type="FunFam" id="1.20.81.30:FF:000001">
    <property type="entry name" value="Type II secretion system protein F"/>
    <property type="match status" value="2"/>
</dbReference>
<keyword evidence="5 8" id="KW-0812">Transmembrane</keyword>
<dbReference type="PANTHER" id="PTHR30012:SF0">
    <property type="entry name" value="TYPE II SECRETION SYSTEM PROTEIN F-RELATED"/>
    <property type="match status" value="1"/>
</dbReference>
<evidence type="ECO:0000256" key="2">
    <source>
        <dbReference type="ARBA" id="ARBA00005745"/>
    </source>
</evidence>
<protein>
    <recommendedName>
        <fullName evidence="9">Type II secretion system protein GspF domain-containing protein</fullName>
    </recommendedName>
</protein>
<dbReference type="GO" id="GO:0005886">
    <property type="term" value="C:plasma membrane"/>
    <property type="evidence" value="ECO:0007669"/>
    <property type="project" value="UniProtKB-SubCell"/>
</dbReference>
<dbReference type="PRINTS" id="PR00812">
    <property type="entry name" value="BCTERIALGSPF"/>
</dbReference>
<evidence type="ECO:0000313" key="10">
    <source>
        <dbReference type="EMBL" id="OHA84331.1"/>
    </source>
</evidence>
<dbReference type="InterPro" id="IPR018076">
    <property type="entry name" value="T2SS_GspF_dom"/>
</dbReference>
<evidence type="ECO:0000256" key="5">
    <source>
        <dbReference type="ARBA" id="ARBA00022692"/>
    </source>
</evidence>
<accession>A0A1G2SIU8</accession>
<dbReference type="Pfam" id="PF00482">
    <property type="entry name" value="T2SSF"/>
    <property type="match status" value="2"/>
</dbReference>
<evidence type="ECO:0000256" key="6">
    <source>
        <dbReference type="ARBA" id="ARBA00022989"/>
    </source>
</evidence>
<evidence type="ECO:0000256" key="7">
    <source>
        <dbReference type="ARBA" id="ARBA00023136"/>
    </source>
</evidence>
<comment type="subcellular location">
    <subcellularLocation>
        <location evidence="1">Cell inner membrane</location>
        <topology evidence="1">Multi-pass membrane protein</topology>
    </subcellularLocation>
</comment>
<dbReference type="EMBL" id="MHUW01000001">
    <property type="protein sequence ID" value="OHA84331.1"/>
    <property type="molecule type" value="Genomic_DNA"/>
</dbReference>
<feature type="transmembrane region" description="Helical" evidence="8">
    <location>
        <begin position="378"/>
        <end position="399"/>
    </location>
</feature>
<dbReference type="Gene3D" id="1.20.81.30">
    <property type="entry name" value="Type II secretion system (T2SS), domain F"/>
    <property type="match status" value="2"/>
</dbReference>
<evidence type="ECO:0000259" key="9">
    <source>
        <dbReference type="Pfam" id="PF00482"/>
    </source>
</evidence>
<feature type="domain" description="Type II secretion system protein GspF" evidence="9">
    <location>
        <begin position="275"/>
        <end position="397"/>
    </location>
</feature>
<evidence type="ECO:0000256" key="3">
    <source>
        <dbReference type="ARBA" id="ARBA00022475"/>
    </source>
</evidence>
<name>A0A1G2SIU8_9BACT</name>